<dbReference type="InterPro" id="IPR029052">
    <property type="entry name" value="Metallo-depent_PP-like"/>
</dbReference>
<proteinExistence type="predicted"/>
<dbReference type="InterPro" id="IPR052900">
    <property type="entry name" value="Phospholipid_Metab_Enz"/>
</dbReference>
<dbReference type="Gene3D" id="3.60.21.70">
    <property type="entry name" value="PhoD-like phosphatase"/>
    <property type="match status" value="1"/>
</dbReference>
<dbReference type="OrthoDB" id="2100241at2759"/>
<dbReference type="PANTHER" id="PTHR43606">
    <property type="entry name" value="PHOSPHATASE, PUTATIVE (AFU_ORTHOLOGUE AFUA_6G08710)-RELATED"/>
    <property type="match status" value="1"/>
</dbReference>
<evidence type="ECO:0000313" key="3">
    <source>
        <dbReference type="Proteomes" id="UP000800235"/>
    </source>
</evidence>
<sequence length="617" mass="68659">MAKTSDYAAGASSTILRVATFIFLRWIPGHHLPPVIFTAAIVYLGSFLQSFFTTSAYEVISDEIDIISKEIVDPGSDTEDEIERADAEEVKDEPVKEIDVQETIVVEEKDPSYLKSLLLGLPSPTSLLCSLTTAAINLALVYMVVDMVYSGPLLHQSHDLSFARVGYVSPTTASILIREPHAKELPLYVSYRYADAPLATEFGYGPPDTAWKHATSIGHAELEETTDYTTAITLSHLRPDTRYQYALSNNKTGHFITAPRIGHVSKRNGGKFTFLTTSCIKPRFPYNPFSHTLTIPGFKHLADLIPELKAHFMLFLGDFIYIDVPRRLGTDAETYRSEYRRVYASPDWPSVSKDLPWIHVLDDHEIANDWDKNTTGLWSAAVDPFEHYQVAANPPAGKHGETYFTFTQGPASFFMMDTRRYRSPETKNASDESKSMLGSAQLSDLLAFLHAPLPPGVKWKIVASSIPFTKNWRFGGEDTWGGYLHERKIILEAMWAAGSKGQGVVVLSGDRHEFAATAFPPPKTSNYPASATVYEFSVSPLSMFYLPIRTYKQTDDEDVMIQYLPDGNSKFGAVEITPSEDGSSSLLHYRLFIDGKEAWAHTIPSPPAAYGGFFNPA</sequence>
<dbReference type="AlphaFoldDB" id="A0A9P4U3H0"/>
<dbReference type="EMBL" id="MU007009">
    <property type="protein sequence ID" value="KAF2436864.1"/>
    <property type="molecule type" value="Genomic_DNA"/>
</dbReference>
<dbReference type="InterPro" id="IPR018946">
    <property type="entry name" value="PhoD-like_MPP"/>
</dbReference>
<dbReference type="InterPro" id="IPR038607">
    <property type="entry name" value="PhoD-like_sf"/>
</dbReference>
<dbReference type="SUPFAM" id="SSF56300">
    <property type="entry name" value="Metallo-dependent phosphatases"/>
    <property type="match status" value="1"/>
</dbReference>
<feature type="domain" description="PhoD-like phosphatase metallophosphatase" evidence="1">
    <location>
        <begin position="297"/>
        <end position="576"/>
    </location>
</feature>
<evidence type="ECO:0000313" key="2">
    <source>
        <dbReference type="EMBL" id="KAF2436864.1"/>
    </source>
</evidence>
<comment type="caution">
    <text evidence="2">The sequence shown here is derived from an EMBL/GenBank/DDBJ whole genome shotgun (WGS) entry which is preliminary data.</text>
</comment>
<evidence type="ECO:0000259" key="1">
    <source>
        <dbReference type="Pfam" id="PF09423"/>
    </source>
</evidence>
<dbReference type="Pfam" id="PF09423">
    <property type="entry name" value="PhoD"/>
    <property type="match status" value="1"/>
</dbReference>
<gene>
    <name evidence="2" type="ORF">EJ08DRAFT_691177</name>
</gene>
<name>A0A9P4U3H0_9PEZI</name>
<accession>A0A9P4U3H0</accession>
<dbReference type="CDD" id="cd07389">
    <property type="entry name" value="MPP_PhoD"/>
    <property type="match status" value="1"/>
</dbReference>
<dbReference type="Proteomes" id="UP000800235">
    <property type="component" value="Unassembled WGS sequence"/>
</dbReference>
<protein>
    <recommendedName>
        <fullName evidence="1">PhoD-like phosphatase metallophosphatase domain-containing protein</fullName>
    </recommendedName>
</protein>
<reference evidence="2" key="1">
    <citation type="journal article" date="2020" name="Stud. Mycol.">
        <title>101 Dothideomycetes genomes: a test case for predicting lifestyles and emergence of pathogens.</title>
        <authorList>
            <person name="Haridas S."/>
            <person name="Albert R."/>
            <person name="Binder M."/>
            <person name="Bloem J."/>
            <person name="Labutti K."/>
            <person name="Salamov A."/>
            <person name="Andreopoulos B."/>
            <person name="Baker S."/>
            <person name="Barry K."/>
            <person name="Bills G."/>
            <person name="Bluhm B."/>
            <person name="Cannon C."/>
            <person name="Castanera R."/>
            <person name="Culley D."/>
            <person name="Daum C."/>
            <person name="Ezra D."/>
            <person name="Gonzalez J."/>
            <person name="Henrissat B."/>
            <person name="Kuo A."/>
            <person name="Liang C."/>
            <person name="Lipzen A."/>
            <person name="Lutzoni F."/>
            <person name="Magnuson J."/>
            <person name="Mondo S."/>
            <person name="Nolan M."/>
            <person name="Ohm R."/>
            <person name="Pangilinan J."/>
            <person name="Park H.-J."/>
            <person name="Ramirez L."/>
            <person name="Alfaro M."/>
            <person name="Sun H."/>
            <person name="Tritt A."/>
            <person name="Yoshinaga Y."/>
            <person name="Zwiers L.-H."/>
            <person name="Turgeon B."/>
            <person name="Goodwin S."/>
            <person name="Spatafora J."/>
            <person name="Crous P."/>
            <person name="Grigoriev I."/>
        </authorList>
    </citation>
    <scope>NUCLEOTIDE SEQUENCE</scope>
    <source>
        <strain evidence="2">CBS 130266</strain>
    </source>
</reference>
<keyword evidence="3" id="KW-1185">Reference proteome</keyword>
<organism evidence="2 3">
    <name type="scientific">Tothia fuscella</name>
    <dbReference type="NCBI Taxonomy" id="1048955"/>
    <lineage>
        <taxon>Eukaryota</taxon>
        <taxon>Fungi</taxon>
        <taxon>Dikarya</taxon>
        <taxon>Ascomycota</taxon>
        <taxon>Pezizomycotina</taxon>
        <taxon>Dothideomycetes</taxon>
        <taxon>Pleosporomycetidae</taxon>
        <taxon>Venturiales</taxon>
        <taxon>Cylindrosympodiaceae</taxon>
        <taxon>Tothia</taxon>
    </lineage>
</organism>
<dbReference type="PANTHER" id="PTHR43606:SF2">
    <property type="entry name" value="ALKALINE PHOSPHATASE FAMILY PROTEIN (AFU_ORTHOLOGUE AFUA_5G03860)"/>
    <property type="match status" value="1"/>
</dbReference>